<accession>A0A2P6QWN3</accession>
<name>A0A2P6QWN3_ROSCH</name>
<keyword evidence="2" id="KW-1185">Reference proteome</keyword>
<evidence type="ECO:0000313" key="2">
    <source>
        <dbReference type="Proteomes" id="UP000238479"/>
    </source>
</evidence>
<dbReference type="Gramene" id="PRQ38608">
    <property type="protein sequence ID" value="PRQ38608"/>
    <property type="gene ID" value="RchiOBHm_Chr4g0415901"/>
</dbReference>
<proteinExistence type="predicted"/>
<comment type="caution">
    <text evidence="1">The sequence shown here is derived from an EMBL/GenBank/DDBJ whole genome shotgun (WGS) entry which is preliminary data.</text>
</comment>
<dbReference type="EMBL" id="PDCK01000042">
    <property type="protein sequence ID" value="PRQ38608.1"/>
    <property type="molecule type" value="Genomic_DNA"/>
</dbReference>
<sequence length="44" mass="5246">MFILLFFEVAGLSPRICKLFVKDLGPINFSFVFGRAERMFFFFF</sequence>
<evidence type="ECO:0000313" key="1">
    <source>
        <dbReference type="EMBL" id="PRQ38608.1"/>
    </source>
</evidence>
<gene>
    <name evidence="1" type="ORF">RchiOBHm_Chr4g0415901</name>
</gene>
<dbReference type="Proteomes" id="UP000238479">
    <property type="component" value="Chromosome 4"/>
</dbReference>
<reference evidence="1 2" key="1">
    <citation type="journal article" date="2018" name="Nat. Genet.">
        <title>The Rosa genome provides new insights in the design of modern roses.</title>
        <authorList>
            <person name="Bendahmane M."/>
        </authorList>
    </citation>
    <scope>NUCLEOTIDE SEQUENCE [LARGE SCALE GENOMIC DNA]</scope>
    <source>
        <strain evidence="2">cv. Old Blush</strain>
    </source>
</reference>
<protein>
    <submittedName>
        <fullName evidence="1">Uncharacterized protein</fullName>
    </submittedName>
</protein>
<organism evidence="1 2">
    <name type="scientific">Rosa chinensis</name>
    <name type="common">China rose</name>
    <dbReference type="NCBI Taxonomy" id="74649"/>
    <lineage>
        <taxon>Eukaryota</taxon>
        <taxon>Viridiplantae</taxon>
        <taxon>Streptophyta</taxon>
        <taxon>Embryophyta</taxon>
        <taxon>Tracheophyta</taxon>
        <taxon>Spermatophyta</taxon>
        <taxon>Magnoliopsida</taxon>
        <taxon>eudicotyledons</taxon>
        <taxon>Gunneridae</taxon>
        <taxon>Pentapetalae</taxon>
        <taxon>rosids</taxon>
        <taxon>fabids</taxon>
        <taxon>Rosales</taxon>
        <taxon>Rosaceae</taxon>
        <taxon>Rosoideae</taxon>
        <taxon>Rosoideae incertae sedis</taxon>
        <taxon>Rosa</taxon>
    </lineage>
</organism>
<dbReference type="AlphaFoldDB" id="A0A2P6QWN3"/>